<organism evidence="2 3">
    <name type="scientific">Ancylostoma ceylanicum</name>
    <dbReference type="NCBI Taxonomy" id="53326"/>
    <lineage>
        <taxon>Eukaryota</taxon>
        <taxon>Metazoa</taxon>
        <taxon>Ecdysozoa</taxon>
        <taxon>Nematoda</taxon>
        <taxon>Chromadorea</taxon>
        <taxon>Rhabditida</taxon>
        <taxon>Rhabditina</taxon>
        <taxon>Rhabditomorpha</taxon>
        <taxon>Strongyloidea</taxon>
        <taxon>Ancylostomatidae</taxon>
        <taxon>Ancylostomatinae</taxon>
        <taxon>Ancylostoma</taxon>
    </lineage>
</organism>
<feature type="transmembrane region" description="Helical" evidence="1">
    <location>
        <begin position="36"/>
        <end position="54"/>
    </location>
</feature>
<keyword evidence="1" id="KW-1133">Transmembrane helix</keyword>
<dbReference type="EMBL" id="JARK01000085">
    <property type="protein sequence ID" value="EYC43661.1"/>
    <property type="molecule type" value="Genomic_DNA"/>
</dbReference>
<keyword evidence="1" id="KW-0472">Membrane</keyword>
<protein>
    <submittedName>
        <fullName evidence="2">Uncharacterized protein</fullName>
    </submittedName>
</protein>
<feature type="transmembrane region" description="Helical" evidence="1">
    <location>
        <begin position="116"/>
        <end position="136"/>
    </location>
</feature>
<dbReference type="Proteomes" id="UP000024635">
    <property type="component" value="Unassembled WGS sequence"/>
</dbReference>
<evidence type="ECO:0000313" key="2">
    <source>
        <dbReference type="EMBL" id="EYC43661.1"/>
    </source>
</evidence>
<evidence type="ECO:0000256" key="1">
    <source>
        <dbReference type="SAM" id="Phobius"/>
    </source>
</evidence>
<sequence length="141" mass="16632">MCEVVRHYQRQRSIMIANRRNTWKLCRIPGKRSDHIIILLLSRSYVTLLSYAYLVHTLWTNKKMDFHVANEEAEVYEGPNNGAYIERPPAVRQQCKSKGKWAGIRMTGNQFFTHPAPWTTFLSAIMSKLHTVLWTGRFMRY</sequence>
<gene>
    <name evidence="2" type="primary">Acey_s0485.g2329</name>
    <name evidence="2" type="ORF">Y032_0485g2329</name>
</gene>
<reference evidence="3" key="1">
    <citation type="journal article" date="2015" name="Nat. Genet.">
        <title>The genome and transcriptome of the zoonotic hookworm Ancylostoma ceylanicum identify infection-specific gene families.</title>
        <authorList>
            <person name="Schwarz E.M."/>
            <person name="Hu Y."/>
            <person name="Antoshechkin I."/>
            <person name="Miller M.M."/>
            <person name="Sternberg P.W."/>
            <person name="Aroian R.V."/>
        </authorList>
    </citation>
    <scope>NUCLEOTIDE SEQUENCE</scope>
    <source>
        <strain evidence="3">HY135</strain>
    </source>
</reference>
<name>A0A016WVP4_9BILA</name>
<comment type="caution">
    <text evidence="2">The sequence shown here is derived from an EMBL/GenBank/DDBJ whole genome shotgun (WGS) entry which is preliminary data.</text>
</comment>
<keyword evidence="3" id="KW-1185">Reference proteome</keyword>
<evidence type="ECO:0000313" key="3">
    <source>
        <dbReference type="Proteomes" id="UP000024635"/>
    </source>
</evidence>
<keyword evidence="1" id="KW-0812">Transmembrane</keyword>
<dbReference type="AlphaFoldDB" id="A0A016WVP4"/>
<accession>A0A016WVP4</accession>
<proteinExistence type="predicted"/>